<evidence type="ECO:0000313" key="1">
    <source>
        <dbReference type="EMBL" id="KAI4380594.1"/>
    </source>
</evidence>
<name>A0ACB9RNY8_9MYRT</name>
<evidence type="ECO:0000313" key="2">
    <source>
        <dbReference type="Proteomes" id="UP001057402"/>
    </source>
</evidence>
<protein>
    <submittedName>
        <fullName evidence="1">Uncharacterized protein</fullName>
    </submittedName>
</protein>
<keyword evidence="2" id="KW-1185">Reference proteome</keyword>
<gene>
    <name evidence="1" type="ORF">MLD38_006767</name>
</gene>
<accession>A0ACB9RNY8</accession>
<organism evidence="1 2">
    <name type="scientific">Melastoma candidum</name>
    <dbReference type="NCBI Taxonomy" id="119954"/>
    <lineage>
        <taxon>Eukaryota</taxon>
        <taxon>Viridiplantae</taxon>
        <taxon>Streptophyta</taxon>
        <taxon>Embryophyta</taxon>
        <taxon>Tracheophyta</taxon>
        <taxon>Spermatophyta</taxon>
        <taxon>Magnoliopsida</taxon>
        <taxon>eudicotyledons</taxon>
        <taxon>Gunneridae</taxon>
        <taxon>Pentapetalae</taxon>
        <taxon>rosids</taxon>
        <taxon>malvids</taxon>
        <taxon>Myrtales</taxon>
        <taxon>Melastomataceae</taxon>
        <taxon>Melastomatoideae</taxon>
        <taxon>Melastomateae</taxon>
        <taxon>Melastoma</taxon>
    </lineage>
</organism>
<dbReference type="Proteomes" id="UP001057402">
    <property type="component" value="Chromosome 3"/>
</dbReference>
<proteinExistence type="predicted"/>
<reference evidence="2" key="1">
    <citation type="journal article" date="2023" name="Front. Plant Sci.">
        <title>Chromosomal-level genome assembly of Melastoma candidum provides insights into trichome evolution.</title>
        <authorList>
            <person name="Zhong Y."/>
            <person name="Wu W."/>
            <person name="Sun C."/>
            <person name="Zou P."/>
            <person name="Liu Y."/>
            <person name="Dai S."/>
            <person name="Zhou R."/>
        </authorList>
    </citation>
    <scope>NUCLEOTIDE SEQUENCE [LARGE SCALE GENOMIC DNA]</scope>
</reference>
<sequence length="133" mass="15535">MITVRAARIKYEEGVLAIGSCGVRWSGVWSTQGPCIIHISMRTLRYKHHPSSRSIWAEVKKSQNLFHEYWYCRGAVLTLRCWYKNDERGTIRKGNIWGLPLFWRDDKSEMLQPWADIVEGGGHKERQARETSL</sequence>
<dbReference type="EMBL" id="CM042882">
    <property type="protein sequence ID" value="KAI4380594.1"/>
    <property type="molecule type" value="Genomic_DNA"/>
</dbReference>
<comment type="caution">
    <text evidence="1">The sequence shown here is derived from an EMBL/GenBank/DDBJ whole genome shotgun (WGS) entry which is preliminary data.</text>
</comment>